<reference evidence="4 5" key="1">
    <citation type="submission" date="2024-01" db="EMBL/GenBank/DDBJ databases">
        <title>Novel species of the genus Luteimonas isolated from rivers.</title>
        <authorList>
            <person name="Lu H."/>
        </authorList>
    </citation>
    <scope>NUCLEOTIDE SEQUENCE [LARGE SCALE GENOMIC DNA]</scope>
    <source>
        <strain evidence="4 5">FXH3W</strain>
    </source>
</reference>
<evidence type="ECO:0000256" key="2">
    <source>
        <dbReference type="ARBA" id="ARBA00022679"/>
    </source>
</evidence>
<dbReference type="GO" id="GO:0016740">
    <property type="term" value="F:transferase activity"/>
    <property type="evidence" value="ECO:0007669"/>
    <property type="project" value="UniProtKB-KW"/>
</dbReference>
<dbReference type="InterPro" id="IPR037143">
    <property type="entry name" value="4-PPantetheinyl_Trfase_dom_sf"/>
</dbReference>
<dbReference type="PANTHER" id="PTHR12215:SF10">
    <property type="entry name" value="L-AMINOADIPATE-SEMIALDEHYDE DEHYDROGENASE-PHOSPHOPANTETHEINYL TRANSFERASE"/>
    <property type="match status" value="1"/>
</dbReference>
<organism evidence="4 5">
    <name type="scientific">Aquilutibacter rugosus</name>
    <dbReference type="NCBI Taxonomy" id="3115820"/>
    <lineage>
        <taxon>Bacteria</taxon>
        <taxon>Pseudomonadati</taxon>
        <taxon>Pseudomonadota</taxon>
        <taxon>Gammaproteobacteria</taxon>
        <taxon>Lysobacterales</taxon>
        <taxon>Lysobacteraceae</taxon>
        <taxon>Aquilutibacter</taxon>
    </lineage>
</organism>
<accession>A0ABU7UXQ2</accession>
<dbReference type="Pfam" id="PF01648">
    <property type="entry name" value="ACPS"/>
    <property type="match status" value="1"/>
</dbReference>
<comment type="caution">
    <text evidence="4">The sequence shown here is derived from an EMBL/GenBank/DDBJ whole genome shotgun (WGS) entry which is preliminary data.</text>
</comment>
<keyword evidence="5" id="KW-1185">Reference proteome</keyword>
<evidence type="ECO:0000313" key="5">
    <source>
        <dbReference type="Proteomes" id="UP001356170"/>
    </source>
</evidence>
<dbReference type="Gene3D" id="3.90.470.20">
    <property type="entry name" value="4'-phosphopantetheinyl transferase domain"/>
    <property type="match status" value="2"/>
</dbReference>
<name>A0ABU7UXQ2_9GAMM</name>
<dbReference type="Proteomes" id="UP001356170">
    <property type="component" value="Unassembled WGS sequence"/>
</dbReference>
<evidence type="ECO:0000313" key="4">
    <source>
        <dbReference type="EMBL" id="MEF2155350.1"/>
    </source>
</evidence>
<keyword evidence="2 4" id="KW-0808">Transferase</keyword>
<dbReference type="EMBL" id="JAZHBO010000001">
    <property type="protein sequence ID" value="MEF2155350.1"/>
    <property type="molecule type" value="Genomic_DNA"/>
</dbReference>
<dbReference type="PANTHER" id="PTHR12215">
    <property type="entry name" value="PHOSPHOPANTETHEINE TRANSFERASE"/>
    <property type="match status" value="1"/>
</dbReference>
<feature type="domain" description="4'-phosphopantetheinyl transferase" evidence="3">
    <location>
        <begin position="74"/>
        <end position="141"/>
    </location>
</feature>
<evidence type="ECO:0000256" key="1">
    <source>
        <dbReference type="ARBA" id="ARBA00010990"/>
    </source>
</evidence>
<dbReference type="SUPFAM" id="SSF56214">
    <property type="entry name" value="4'-phosphopantetheinyl transferase"/>
    <property type="match status" value="1"/>
</dbReference>
<comment type="similarity">
    <text evidence="1">Belongs to the P-Pant transferase superfamily. Gsp/Sfp/HetI/AcpT family.</text>
</comment>
<dbReference type="InterPro" id="IPR008278">
    <property type="entry name" value="4-PPantetheinyl_Trfase_dom"/>
</dbReference>
<proteinExistence type="inferred from homology"/>
<protein>
    <submittedName>
        <fullName evidence="4">4'-phosphopantetheinyl transferase superfamily protein</fullName>
    </submittedName>
</protein>
<gene>
    <name evidence="4" type="ORF">V3390_03770</name>
</gene>
<evidence type="ECO:0000259" key="3">
    <source>
        <dbReference type="Pfam" id="PF01648"/>
    </source>
</evidence>
<dbReference type="RefSeq" id="WP_331703410.1">
    <property type="nucleotide sequence ID" value="NZ_JAZHBO010000001.1"/>
</dbReference>
<sequence length="186" mass="21025">MSVALPTVSIHQRQHGVMTREQVAAYLQQELSLSEAPVFVRSNKGRPQVQLESFDCNWSHSGELLAMAWSSQHRVGIDIEQVRPRPQWQRVAKRFLLPAECAQLTDANDFLQLWVRKEALLKAIGQGLAHGLRFVEFAKAHGEWQLQAVSPALDVPSDWNVCGLDIDEGYIGALAWRDRYTVAHDD</sequence>
<dbReference type="InterPro" id="IPR050559">
    <property type="entry name" value="P-Pant_transferase_sf"/>
</dbReference>